<evidence type="ECO:0000256" key="4">
    <source>
        <dbReference type="ARBA" id="ARBA00022705"/>
    </source>
</evidence>
<dbReference type="InterPro" id="IPR003959">
    <property type="entry name" value="ATPase_AAA_core"/>
</dbReference>
<dbReference type="Gene3D" id="1.10.3710.10">
    <property type="entry name" value="DNA polymerase III clamp loader subunits, C-terminal domain"/>
    <property type="match status" value="1"/>
</dbReference>
<dbReference type="InterPro" id="IPR021886">
    <property type="entry name" value="MgsA_C"/>
</dbReference>
<accession>Q3A240</accession>
<dbReference type="FunFam" id="1.20.272.10:FF:000001">
    <property type="entry name" value="Putative AAA family ATPase"/>
    <property type="match status" value="1"/>
</dbReference>
<dbReference type="KEGG" id="pca:Pcar_2328"/>
<dbReference type="CDD" id="cd00009">
    <property type="entry name" value="AAA"/>
    <property type="match status" value="1"/>
</dbReference>
<evidence type="ECO:0000313" key="8">
    <source>
        <dbReference type="EMBL" id="ABA89567.1"/>
    </source>
</evidence>
<comment type="function">
    <text evidence="1">DNA-dependent ATPase that plays important roles in cellular responses to stalled DNA replication processes.</text>
</comment>
<dbReference type="RefSeq" id="WP_011342089.1">
    <property type="nucleotide sequence ID" value="NC_007498.2"/>
</dbReference>
<dbReference type="SUPFAM" id="SSF48019">
    <property type="entry name" value="post-AAA+ oligomerization domain-like"/>
    <property type="match status" value="1"/>
</dbReference>
<dbReference type="SUPFAM" id="SSF52540">
    <property type="entry name" value="P-loop containing nucleoside triphosphate hydrolases"/>
    <property type="match status" value="1"/>
</dbReference>
<dbReference type="Proteomes" id="UP000002534">
    <property type="component" value="Chromosome"/>
</dbReference>
<evidence type="ECO:0000256" key="1">
    <source>
        <dbReference type="ARBA" id="ARBA00002393"/>
    </source>
</evidence>
<keyword evidence="5" id="KW-0547">Nucleotide-binding</keyword>
<dbReference type="AlphaFoldDB" id="Q3A240"/>
<keyword evidence="4" id="KW-0235">DNA replication</keyword>
<dbReference type="FunFam" id="3.40.50.300:FF:000137">
    <property type="entry name" value="Replication-associated recombination protein A"/>
    <property type="match status" value="1"/>
</dbReference>
<dbReference type="GO" id="GO:0003677">
    <property type="term" value="F:DNA binding"/>
    <property type="evidence" value="ECO:0007669"/>
    <property type="project" value="InterPro"/>
</dbReference>
<protein>
    <recommendedName>
        <fullName evidence="3">Replication-associated recombination protein A</fullName>
    </recommendedName>
</protein>
<dbReference type="InterPro" id="IPR051314">
    <property type="entry name" value="AAA_ATPase_RarA/MGS1/WRNIP1"/>
</dbReference>
<comment type="similarity">
    <text evidence="2">Belongs to the AAA ATPase family. RarA/MGS1/WRNIP1 subfamily.</text>
</comment>
<dbReference type="InterPro" id="IPR027417">
    <property type="entry name" value="P-loop_NTPase"/>
</dbReference>
<dbReference type="SMART" id="SM00382">
    <property type="entry name" value="AAA"/>
    <property type="match status" value="1"/>
</dbReference>
<dbReference type="Gene3D" id="1.10.8.60">
    <property type="match status" value="1"/>
</dbReference>
<keyword evidence="9" id="KW-1185">Reference proteome</keyword>
<evidence type="ECO:0000256" key="2">
    <source>
        <dbReference type="ARBA" id="ARBA00008959"/>
    </source>
</evidence>
<feature type="domain" description="AAA+ ATPase" evidence="7">
    <location>
        <begin position="49"/>
        <end position="166"/>
    </location>
</feature>
<dbReference type="GO" id="GO:0005524">
    <property type="term" value="F:ATP binding"/>
    <property type="evidence" value="ECO:0007669"/>
    <property type="project" value="UniProtKB-KW"/>
</dbReference>
<evidence type="ECO:0000259" key="7">
    <source>
        <dbReference type="SMART" id="SM00382"/>
    </source>
</evidence>
<dbReference type="STRING" id="338963.Pcar_2328"/>
<dbReference type="Gene3D" id="1.20.272.10">
    <property type="match status" value="1"/>
</dbReference>
<dbReference type="InterPro" id="IPR003593">
    <property type="entry name" value="AAA+_ATPase"/>
</dbReference>
<evidence type="ECO:0000256" key="3">
    <source>
        <dbReference type="ARBA" id="ARBA00020776"/>
    </source>
</evidence>
<reference evidence="9" key="1">
    <citation type="submission" date="2005-10" db="EMBL/GenBank/DDBJ databases">
        <title>Complete sequence of Pelobacter carbinolicus DSM 2380.</title>
        <authorList>
            <person name="Copeland A."/>
            <person name="Lucas S."/>
            <person name="Lapidus A."/>
            <person name="Barry K."/>
            <person name="Detter J.C."/>
            <person name="Glavina T."/>
            <person name="Hammon N."/>
            <person name="Israni S."/>
            <person name="Pitluck S."/>
            <person name="Chertkov O."/>
            <person name="Schmutz J."/>
            <person name="Larimer F."/>
            <person name="Land M."/>
            <person name="Kyrpides N."/>
            <person name="Ivanova N."/>
            <person name="Richardson P."/>
        </authorList>
    </citation>
    <scope>NUCLEOTIDE SEQUENCE [LARGE SCALE GENOMIC DNA]</scope>
    <source>
        <strain evidence="9">DSM 2380 / NBRC 103641 / GraBd1</strain>
    </source>
</reference>
<dbReference type="GO" id="GO:0016887">
    <property type="term" value="F:ATP hydrolysis activity"/>
    <property type="evidence" value="ECO:0007669"/>
    <property type="project" value="InterPro"/>
</dbReference>
<gene>
    <name evidence="8" type="primary">rarA-1</name>
    <name evidence="8" type="ordered locus">Pcar_2328</name>
</gene>
<dbReference type="Pfam" id="PF00004">
    <property type="entry name" value="AAA"/>
    <property type="match status" value="1"/>
</dbReference>
<dbReference type="InterPro" id="IPR032423">
    <property type="entry name" value="AAA_assoc_2"/>
</dbReference>
<dbReference type="GO" id="GO:0000731">
    <property type="term" value="P:DNA synthesis involved in DNA repair"/>
    <property type="evidence" value="ECO:0007669"/>
    <property type="project" value="TreeGrafter"/>
</dbReference>
<dbReference type="Gene3D" id="3.40.50.300">
    <property type="entry name" value="P-loop containing nucleotide triphosphate hydrolases"/>
    <property type="match status" value="1"/>
</dbReference>
<dbReference type="HOGENOM" id="CLU_017985_0_3_7"/>
<sequence>MDLFESDIHTNAQAPMAERMRPRTLEEMVGQQHLIGTDKVLRRLIESDRLSSVIFWGPPGTGKTTMAQVIAGSTRSRFVFFSAVLQGIKEVREIVKKAREERAYHNRKTLLFVDEIHRFNKAQQDAFLPYVEKGDITLIGATTENPSFEINSALLSRSRVFVLQPLDAADIAQLLQRALTDSRGLDNKFPETDSETLAFLAGQAQGDARVALNALEVAADLSKEQRAITLQAVKDALQQRGIRYDKGAEEHYNVISAFIKSLRGSDPDAALYWLARMIEAGEDPLFIARRMVIFAAEDVGNADPRGLQLAVASQQAVHFIGMPEGRIPLAQAATYLACAPKSNASYLGIDRALDTVRKSGSLPVPAHLCNAPTRLMKDMGYGDGYRYPHDYPGAWVAQEYLPEDLRGKRFYESSERGYERRMQEFCKQRKPD</sequence>
<dbReference type="EMBL" id="CP000142">
    <property type="protein sequence ID" value="ABA89567.1"/>
    <property type="molecule type" value="Genomic_DNA"/>
</dbReference>
<dbReference type="PANTHER" id="PTHR13779">
    <property type="entry name" value="WERNER HELICASE-INTERACTING PROTEIN 1 FAMILY MEMBER"/>
    <property type="match status" value="1"/>
</dbReference>
<name>Q3A240_SYNC1</name>
<evidence type="ECO:0000313" key="9">
    <source>
        <dbReference type="Proteomes" id="UP000002534"/>
    </source>
</evidence>
<dbReference type="GO" id="GO:0006261">
    <property type="term" value="P:DNA-templated DNA replication"/>
    <property type="evidence" value="ECO:0007669"/>
    <property type="project" value="TreeGrafter"/>
</dbReference>
<dbReference type="CDD" id="cd18139">
    <property type="entry name" value="HLD_clamp_RarA"/>
    <property type="match status" value="1"/>
</dbReference>
<keyword evidence="6" id="KW-0067">ATP-binding</keyword>
<dbReference type="eggNOG" id="COG2256">
    <property type="taxonomic scope" value="Bacteria"/>
</dbReference>
<dbReference type="GO" id="GO:0017116">
    <property type="term" value="F:single-stranded DNA helicase activity"/>
    <property type="evidence" value="ECO:0007669"/>
    <property type="project" value="TreeGrafter"/>
</dbReference>
<dbReference type="InterPro" id="IPR008921">
    <property type="entry name" value="DNA_pol3_clamp-load_cplx_C"/>
</dbReference>
<organism evidence="8 9">
    <name type="scientific">Syntrophotalea carbinolica (strain DSM 2380 / NBRC 103641 / GraBd1)</name>
    <name type="common">Pelobacter carbinolicus</name>
    <dbReference type="NCBI Taxonomy" id="338963"/>
    <lineage>
        <taxon>Bacteria</taxon>
        <taxon>Pseudomonadati</taxon>
        <taxon>Thermodesulfobacteriota</taxon>
        <taxon>Desulfuromonadia</taxon>
        <taxon>Desulfuromonadales</taxon>
        <taxon>Syntrophotaleaceae</taxon>
        <taxon>Syntrophotalea</taxon>
    </lineage>
</organism>
<evidence type="ECO:0000256" key="5">
    <source>
        <dbReference type="ARBA" id="ARBA00022741"/>
    </source>
</evidence>
<evidence type="ECO:0000256" key="6">
    <source>
        <dbReference type="ARBA" id="ARBA00022840"/>
    </source>
</evidence>
<proteinExistence type="inferred from homology"/>
<dbReference type="PANTHER" id="PTHR13779:SF7">
    <property type="entry name" value="ATPASE WRNIP1"/>
    <property type="match status" value="1"/>
</dbReference>
<dbReference type="Pfam" id="PF12002">
    <property type="entry name" value="MgsA_C"/>
    <property type="match status" value="1"/>
</dbReference>
<reference evidence="8 9" key="2">
    <citation type="journal article" date="2012" name="BMC Genomics">
        <title>The genome of Pelobacter carbinolicus reveals surprising metabolic capabilities and physiological features.</title>
        <authorList>
            <person name="Aklujkar M."/>
            <person name="Haveman S.A."/>
            <person name="Didonato R.Jr."/>
            <person name="Chertkov O."/>
            <person name="Han C.S."/>
            <person name="Land M.L."/>
            <person name="Brown P."/>
            <person name="Lovley D.R."/>
        </authorList>
    </citation>
    <scope>NUCLEOTIDE SEQUENCE [LARGE SCALE GENOMIC DNA]</scope>
    <source>
        <strain evidence="9">DSM 2380 / NBRC 103641 / GraBd1</strain>
    </source>
</reference>
<dbReference type="Pfam" id="PF16193">
    <property type="entry name" value="AAA_assoc_2"/>
    <property type="match status" value="1"/>
</dbReference>
<dbReference type="GO" id="GO:0008047">
    <property type="term" value="F:enzyme activator activity"/>
    <property type="evidence" value="ECO:0007669"/>
    <property type="project" value="TreeGrafter"/>
</dbReference>